<sequence>MVNRLLVVDGYQAYRTMAGKTPGITLAGFRVDEDVTALIPHRPGRAQLTHPVLHYDCFTA</sequence>
<proteinExistence type="predicted"/>
<comment type="caution">
    <text evidence="1">The sequence shown here is derived from an EMBL/GenBank/DDBJ whole genome shotgun (WGS) entry which is preliminary data.</text>
</comment>
<protein>
    <submittedName>
        <fullName evidence="1">Uncharacterized protein</fullName>
    </submittedName>
</protein>
<reference evidence="1" key="1">
    <citation type="submission" date="2018-05" db="EMBL/GenBank/DDBJ databases">
        <authorList>
            <person name="Ashton P.M."/>
            <person name="Dallman T."/>
            <person name="Nair S."/>
            <person name="De Pinna E."/>
            <person name="Peters T."/>
            <person name="Grant K."/>
        </authorList>
    </citation>
    <scope>NUCLEOTIDE SEQUENCE [LARGE SCALE GENOMIC DNA]</scope>
    <source>
        <strain evidence="1">474878</strain>
    </source>
</reference>
<accession>A0A5Y3WC54</accession>
<dbReference type="Proteomes" id="UP000839781">
    <property type="component" value="Unassembled WGS sequence"/>
</dbReference>
<name>A0A5Y3WC54_SALDZ</name>
<dbReference type="AlphaFoldDB" id="A0A5Y3WC54"/>
<dbReference type="EMBL" id="AAIYJF010000047">
    <property type="protein sequence ID" value="ECJ4380875.1"/>
    <property type="molecule type" value="Genomic_DNA"/>
</dbReference>
<gene>
    <name evidence="1" type="ORF">DLB95_27630</name>
</gene>
<organism evidence="1">
    <name type="scientific">Salmonella diarizonae</name>
    <dbReference type="NCBI Taxonomy" id="59204"/>
    <lineage>
        <taxon>Bacteria</taxon>
        <taxon>Pseudomonadati</taxon>
        <taxon>Pseudomonadota</taxon>
        <taxon>Gammaproteobacteria</taxon>
        <taxon>Enterobacterales</taxon>
        <taxon>Enterobacteriaceae</taxon>
        <taxon>Salmonella</taxon>
    </lineage>
</organism>
<evidence type="ECO:0000313" key="1">
    <source>
        <dbReference type="EMBL" id="ECJ4380875.1"/>
    </source>
</evidence>